<protein>
    <recommendedName>
        <fullName evidence="3">37S ribosomal protein S25, mitochondrial</fullName>
    </recommendedName>
</protein>
<accession>A0ABV2AQ19</accession>
<organism evidence="1 2">
    <name type="scientific">Bonamia ostreae</name>
    <dbReference type="NCBI Taxonomy" id="126728"/>
    <lineage>
        <taxon>Eukaryota</taxon>
        <taxon>Sar</taxon>
        <taxon>Rhizaria</taxon>
        <taxon>Endomyxa</taxon>
        <taxon>Ascetosporea</taxon>
        <taxon>Haplosporida</taxon>
        <taxon>Bonamia</taxon>
    </lineage>
</organism>
<dbReference type="Proteomes" id="UP001439008">
    <property type="component" value="Unassembled WGS sequence"/>
</dbReference>
<gene>
    <name evidence="1" type="ORF">MHBO_003168</name>
</gene>
<evidence type="ECO:0000313" key="1">
    <source>
        <dbReference type="EMBL" id="MES1921639.1"/>
    </source>
</evidence>
<evidence type="ECO:0000313" key="2">
    <source>
        <dbReference type="Proteomes" id="UP001439008"/>
    </source>
</evidence>
<evidence type="ECO:0008006" key="3">
    <source>
        <dbReference type="Google" id="ProtNLM"/>
    </source>
</evidence>
<reference evidence="1 2" key="1">
    <citation type="journal article" date="2024" name="BMC Biol.">
        <title>Comparative genomics of Ascetosporea gives new insight into the evolutionary basis for animal parasitism in Rhizaria.</title>
        <authorList>
            <person name="Hiltunen Thoren M."/>
            <person name="Onut-Brannstrom I."/>
            <person name="Alfjorden A."/>
            <person name="Peckova H."/>
            <person name="Swords F."/>
            <person name="Hooper C."/>
            <person name="Holzer A.S."/>
            <person name="Bass D."/>
            <person name="Burki F."/>
        </authorList>
    </citation>
    <scope>NUCLEOTIDE SEQUENCE [LARGE SCALE GENOMIC DNA]</scope>
    <source>
        <strain evidence="1">20-A016</strain>
    </source>
</reference>
<proteinExistence type="predicted"/>
<sequence>MFKKHMQKGKRRNVLSRLIRLNDAGLERANNWQEAAKIYPPDVVLKYPKPPKIKLERDQFYRENKLRIDNIPQIYNKEDLDGSSSPEYQIARAQSYFSKRGYKRNKAYYLAKLLLRNQQAILLRQSELSERKRIDPENKFEGEDILSAWENRLREEIDEGDKRTPPKELLAKITAKFPENFIRKDDDFPERKIEDIEFDGRDDFDD</sequence>
<dbReference type="EMBL" id="JBDODL010001577">
    <property type="protein sequence ID" value="MES1921639.1"/>
    <property type="molecule type" value="Genomic_DNA"/>
</dbReference>
<keyword evidence="2" id="KW-1185">Reference proteome</keyword>
<name>A0ABV2AQ19_9EUKA</name>
<comment type="caution">
    <text evidence="1">The sequence shown here is derived from an EMBL/GenBank/DDBJ whole genome shotgun (WGS) entry which is preliminary data.</text>
</comment>